<dbReference type="EMBL" id="AP023322">
    <property type="protein sequence ID" value="BCI63919.1"/>
    <property type="molecule type" value="Genomic_DNA"/>
</dbReference>
<evidence type="ECO:0000256" key="5">
    <source>
        <dbReference type="ARBA" id="ARBA00022691"/>
    </source>
</evidence>
<feature type="binding site" evidence="13">
    <location>
        <position position="63"/>
    </location>
    <ligand>
        <name>[4Fe-4S] cluster</name>
        <dbReference type="ChEBI" id="CHEBI:49883"/>
        <label>1</label>
    </ligand>
</feature>
<feature type="binding site" evidence="13">
    <location>
        <position position="27"/>
    </location>
    <ligand>
        <name>[4Fe-4S] cluster</name>
        <dbReference type="ChEBI" id="CHEBI:49883"/>
        <label>1</label>
    </ligand>
</feature>
<dbReference type="FunFam" id="3.40.50.12160:FF:000003">
    <property type="entry name" value="CDK5 regulatory subunit-associated protein 1"/>
    <property type="match status" value="1"/>
</dbReference>
<organism evidence="17 18">
    <name type="scientific">Coprobacter secundus subsp. similis</name>
    <dbReference type="NCBI Taxonomy" id="2751153"/>
    <lineage>
        <taxon>Bacteria</taxon>
        <taxon>Pseudomonadati</taxon>
        <taxon>Bacteroidota</taxon>
        <taxon>Bacteroidia</taxon>
        <taxon>Bacteroidales</taxon>
        <taxon>Barnesiellaceae</taxon>
        <taxon>Coprobacter</taxon>
    </lineage>
</organism>
<dbReference type="InterPro" id="IPR013848">
    <property type="entry name" value="Methylthiotransferase_N"/>
</dbReference>
<keyword evidence="18" id="KW-1185">Reference proteome</keyword>
<reference evidence="18" key="1">
    <citation type="submission" date="2020-07" db="EMBL/GenBank/DDBJ databases">
        <title>Complete genome sequencing of Coprobacter sp. strain 2CBH44.</title>
        <authorList>
            <person name="Sakamoto M."/>
            <person name="Murakami T."/>
            <person name="Mori H."/>
        </authorList>
    </citation>
    <scope>NUCLEOTIDE SEQUENCE [LARGE SCALE GENOMIC DNA]</scope>
    <source>
        <strain evidence="18">2CBH44</strain>
    </source>
</reference>
<feature type="binding site" evidence="13">
    <location>
        <position position="97"/>
    </location>
    <ligand>
        <name>[4Fe-4S] cluster</name>
        <dbReference type="ChEBI" id="CHEBI:49883"/>
        <label>1</label>
    </ligand>
</feature>
<comment type="subcellular location">
    <subcellularLocation>
        <location evidence="13">Cytoplasm</location>
    </subcellularLocation>
</comment>
<dbReference type="Pfam" id="PF01938">
    <property type="entry name" value="TRAM"/>
    <property type="match status" value="1"/>
</dbReference>
<proteinExistence type="inferred from homology"/>
<dbReference type="HAMAP" id="MF_01864">
    <property type="entry name" value="tRNA_metthiotr_MiaB"/>
    <property type="match status" value="1"/>
</dbReference>
<keyword evidence="2 13" id="KW-0004">4Fe-4S</keyword>
<dbReference type="SFLD" id="SFLDG01082">
    <property type="entry name" value="B12-binding_domain_containing"/>
    <property type="match status" value="1"/>
</dbReference>
<feature type="binding site" evidence="13">
    <location>
        <position position="178"/>
    </location>
    <ligand>
        <name>[4Fe-4S] cluster</name>
        <dbReference type="ChEBI" id="CHEBI:49883"/>
        <label>2</label>
        <note>4Fe-4S-S-AdoMet</note>
    </ligand>
</feature>
<dbReference type="KEGG" id="copr:Cop2CBH44_22720"/>
<evidence type="ECO:0000259" key="14">
    <source>
        <dbReference type="PROSITE" id="PS50926"/>
    </source>
</evidence>
<evidence type="ECO:0000256" key="10">
    <source>
        <dbReference type="ARBA" id="ARBA00068570"/>
    </source>
</evidence>
<dbReference type="Pfam" id="PF04055">
    <property type="entry name" value="Radical_SAM"/>
    <property type="match status" value="1"/>
</dbReference>
<keyword evidence="5 13" id="KW-0949">S-adenosyl-L-methionine</keyword>
<dbReference type="PROSITE" id="PS51449">
    <property type="entry name" value="MTTASE_N"/>
    <property type="match status" value="1"/>
</dbReference>
<feature type="binding site" evidence="13">
    <location>
        <position position="171"/>
    </location>
    <ligand>
        <name>[4Fe-4S] cluster</name>
        <dbReference type="ChEBI" id="CHEBI:49883"/>
        <label>2</label>
        <note>4Fe-4S-S-AdoMet</note>
    </ligand>
</feature>
<dbReference type="PANTHER" id="PTHR43020">
    <property type="entry name" value="CDK5 REGULATORY SUBUNIT-ASSOCIATED PROTEIN 1"/>
    <property type="match status" value="1"/>
</dbReference>
<dbReference type="NCBIfam" id="TIGR01574">
    <property type="entry name" value="miaB-methiolase"/>
    <property type="match status" value="1"/>
</dbReference>
<dbReference type="PANTHER" id="PTHR43020:SF2">
    <property type="entry name" value="MITOCHONDRIAL TRNA METHYLTHIOTRANSFERASE CDK5RAP1"/>
    <property type="match status" value="1"/>
</dbReference>
<dbReference type="InterPro" id="IPR007197">
    <property type="entry name" value="rSAM"/>
</dbReference>
<keyword evidence="13" id="KW-0819">tRNA processing</keyword>
<dbReference type="SFLD" id="SFLDF00413">
    <property type="entry name" value="CDK5RAP1"/>
    <property type="match status" value="1"/>
</dbReference>
<evidence type="ECO:0000256" key="9">
    <source>
        <dbReference type="ARBA" id="ARBA00033765"/>
    </source>
</evidence>
<dbReference type="PROSITE" id="PS01278">
    <property type="entry name" value="MTTASE_RADICAL"/>
    <property type="match status" value="1"/>
</dbReference>
<evidence type="ECO:0000256" key="3">
    <source>
        <dbReference type="ARBA" id="ARBA00022490"/>
    </source>
</evidence>
<evidence type="ECO:0000256" key="4">
    <source>
        <dbReference type="ARBA" id="ARBA00022679"/>
    </source>
</evidence>
<comment type="cofactor">
    <cofactor evidence="13">
        <name>[4Fe-4S] cluster</name>
        <dbReference type="ChEBI" id="CHEBI:49883"/>
    </cofactor>
    <text evidence="13">Binds 2 [4Fe-4S] clusters. One cluster is coordinated with 3 cysteines and an exchangeable S-adenosyl-L-methionine.</text>
</comment>
<dbReference type="InterPro" id="IPR006638">
    <property type="entry name" value="Elp3/MiaA/NifB-like_rSAM"/>
</dbReference>
<gene>
    <name evidence="13 17" type="primary">miaB</name>
    <name evidence="17" type="ORF">Cop2CBH44_22720</name>
</gene>
<feature type="domain" description="Radical SAM core" evidence="16">
    <location>
        <begin position="157"/>
        <end position="391"/>
    </location>
</feature>
<evidence type="ECO:0000256" key="7">
    <source>
        <dbReference type="ARBA" id="ARBA00023004"/>
    </source>
</evidence>
<dbReference type="SUPFAM" id="SSF102114">
    <property type="entry name" value="Radical SAM enzymes"/>
    <property type="match status" value="1"/>
</dbReference>
<evidence type="ECO:0000259" key="15">
    <source>
        <dbReference type="PROSITE" id="PS51449"/>
    </source>
</evidence>
<evidence type="ECO:0000256" key="12">
    <source>
        <dbReference type="ARBA" id="ARBA00081141"/>
    </source>
</evidence>
<dbReference type="Proteomes" id="UP000594042">
    <property type="component" value="Chromosome"/>
</dbReference>
<protein>
    <recommendedName>
        <fullName evidence="10 13">tRNA-2-methylthio-N(6)-dimethylallyladenosine synthase</fullName>
        <ecNumber evidence="9 13">2.8.4.3</ecNumber>
    </recommendedName>
    <alternativeName>
        <fullName evidence="12 13">(Dimethylallyl)adenosine tRNA methylthiotransferase MiaB</fullName>
    </alternativeName>
    <alternativeName>
        <fullName evidence="11 13">tRNA-i(6)A37 methylthiotransferase</fullName>
    </alternativeName>
</protein>
<dbReference type="GO" id="GO:0035597">
    <property type="term" value="F:tRNA-2-methylthio-N(6)-dimethylallyladenosine(37) synthase activity"/>
    <property type="evidence" value="ECO:0007669"/>
    <property type="project" value="UniProtKB-EC"/>
</dbReference>
<dbReference type="RefSeq" id="WP_200754831.1">
    <property type="nucleotide sequence ID" value="NZ_AP023322.1"/>
</dbReference>
<dbReference type="Gene3D" id="3.40.50.12160">
    <property type="entry name" value="Methylthiotransferase, N-terminal domain"/>
    <property type="match status" value="1"/>
</dbReference>
<feature type="domain" description="MTTase N-terminal" evidence="15">
    <location>
        <begin position="18"/>
        <end position="133"/>
    </location>
</feature>
<evidence type="ECO:0000256" key="13">
    <source>
        <dbReference type="HAMAP-Rule" id="MF_01864"/>
    </source>
</evidence>
<dbReference type="FunFam" id="3.80.30.20:FF:000001">
    <property type="entry name" value="tRNA-2-methylthio-N(6)-dimethylallyladenosine synthase 2"/>
    <property type="match status" value="1"/>
</dbReference>
<keyword evidence="8 13" id="KW-0411">Iron-sulfur</keyword>
<dbReference type="PROSITE" id="PS51918">
    <property type="entry name" value="RADICAL_SAM"/>
    <property type="match status" value="1"/>
</dbReference>
<feature type="binding site" evidence="13">
    <location>
        <position position="175"/>
    </location>
    <ligand>
        <name>[4Fe-4S] cluster</name>
        <dbReference type="ChEBI" id="CHEBI:49883"/>
        <label>2</label>
        <note>4Fe-4S-S-AdoMet</note>
    </ligand>
</feature>
<dbReference type="InterPro" id="IPR002792">
    <property type="entry name" value="TRAM_dom"/>
</dbReference>
<dbReference type="SMART" id="SM00729">
    <property type="entry name" value="Elp3"/>
    <property type="match status" value="1"/>
</dbReference>
<keyword evidence="3 13" id="KW-0963">Cytoplasm</keyword>
<evidence type="ECO:0000256" key="8">
    <source>
        <dbReference type="ARBA" id="ARBA00023014"/>
    </source>
</evidence>
<dbReference type="SFLD" id="SFLDG01061">
    <property type="entry name" value="methylthiotransferase"/>
    <property type="match status" value="1"/>
</dbReference>
<evidence type="ECO:0000256" key="6">
    <source>
        <dbReference type="ARBA" id="ARBA00022723"/>
    </source>
</evidence>
<dbReference type="EC" id="2.8.4.3" evidence="9 13"/>
<evidence type="ECO:0000259" key="16">
    <source>
        <dbReference type="PROSITE" id="PS51918"/>
    </source>
</evidence>
<dbReference type="CDD" id="cd01335">
    <property type="entry name" value="Radical_SAM"/>
    <property type="match status" value="1"/>
</dbReference>
<comment type="catalytic activity">
    <reaction evidence="13">
        <text>N(6)-dimethylallyladenosine(37) in tRNA + (sulfur carrier)-SH + AH2 + 2 S-adenosyl-L-methionine = 2-methylsulfanyl-N(6)-dimethylallyladenosine(37) in tRNA + (sulfur carrier)-H + 5'-deoxyadenosine + L-methionine + A + S-adenosyl-L-homocysteine + 2 H(+)</text>
        <dbReference type="Rhea" id="RHEA:37067"/>
        <dbReference type="Rhea" id="RHEA-COMP:10375"/>
        <dbReference type="Rhea" id="RHEA-COMP:10376"/>
        <dbReference type="Rhea" id="RHEA-COMP:14737"/>
        <dbReference type="Rhea" id="RHEA-COMP:14739"/>
        <dbReference type="ChEBI" id="CHEBI:13193"/>
        <dbReference type="ChEBI" id="CHEBI:15378"/>
        <dbReference type="ChEBI" id="CHEBI:17319"/>
        <dbReference type="ChEBI" id="CHEBI:17499"/>
        <dbReference type="ChEBI" id="CHEBI:29917"/>
        <dbReference type="ChEBI" id="CHEBI:57844"/>
        <dbReference type="ChEBI" id="CHEBI:57856"/>
        <dbReference type="ChEBI" id="CHEBI:59789"/>
        <dbReference type="ChEBI" id="CHEBI:64428"/>
        <dbReference type="ChEBI" id="CHEBI:74415"/>
        <dbReference type="ChEBI" id="CHEBI:74417"/>
        <dbReference type="EC" id="2.8.4.3"/>
    </reaction>
</comment>
<dbReference type="SFLD" id="SFLDS00029">
    <property type="entry name" value="Radical_SAM"/>
    <property type="match status" value="1"/>
</dbReference>
<evidence type="ECO:0000256" key="2">
    <source>
        <dbReference type="ARBA" id="ARBA00022485"/>
    </source>
</evidence>
<dbReference type="PROSITE" id="PS50926">
    <property type="entry name" value="TRAM"/>
    <property type="match status" value="1"/>
</dbReference>
<comment type="subunit">
    <text evidence="13">Monomer.</text>
</comment>
<dbReference type="Gene3D" id="3.80.30.20">
    <property type="entry name" value="tm_1862 like domain"/>
    <property type="match status" value="1"/>
</dbReference>
<dbReference type="NCBIfam" id="TIGR00089">
    <property type="entry name" value="MiaB/RimO family radical SAM methylthiotransferase"/>
    <property type="match status" value="1"/>
</dbReference>
<name>A0A7G1HW47_9BACT</name>
<comment type="similarity">
    <text evidence="13">Belongs to the methylthiotransferase family. MiaB subfamily.</text>
</comment>
<dbReference type="SFLD" id="SFLDF00273">
    <property type="entry name" value="(dimethylallyl)adenosine_tRNA"/>
    <property type="match status" value="1"/>
</dbReference>
<evidence type="ECO:0000256" key="1">
    <source>
        <dbReference type="ARBA" id="ARBA00003234"/>
    </source>
</evidence>
<evidence type="ECO:0000313" key="18">
    <source>
        <dbReference type="Proteomes" id="UP000594042"/>
    </source>
</evidence>
<evidence type="ECO:0000313" key="17">
    <source>
        <dbReference type="EMBL" id="BCI63919.1"/>
    </source>
</evidence>
<dbReference type="GO" id="GO:0051539">
    <property type="term" value="F:4 iron, 4 sulfur cluster binding"/>
    <property type="evidence" value="ECO:0007669"/>
    <property type="project" value="UniProtKB-UniRule"/>
</dbReference>
<dbReference type="InterPro" id="IPR006463">
    <property type="entry name" value="MiaB_methiolase"/>
</dbReference>
<keyword evidence="4 13" id="KW-0808">Transferase</keyword>
<keyword evidence="6 13" id="KW-0479">Metal-binding</keyword>
<sequence>MKEGSEADFKSATGNGEKKLFIETYGCQMNVADSEVVASIMEMDGYNLCEKLEDADAVFINTCSIRDNAEQKIYSRLQYFNALRRKNKRLIVGVLGCMAERVKDEFIKDYQVDLVVGPDAYLDLPNLVGAVERGEKAINVNLSLTETYKKIIPARIGGNRISGFISIMRGCNNFCSYCIVPYTRGRERSRDPESILRELCDLKQRKFKEVTLLGQNVNSFRFENENGEIVTFPKLLAMVAEVAGPKMRIRFTTSHPKDMSDEILETIARYPNICKHIHLPVQSGSSRILKLMNRKYTREWYLERIAAIKRIIPDCGITTDLFSGFHSETEEDFAETLSLMREVGFDASFMFKYSERPGTYASKNLSDNIAEEIKVKRLQRMIDLQNELSAQSNKRDMGKIFEVLVEGFSKRSREDLFGRTEQNKVVVFPKKNHHIGEFVQVRIIDSSSATLLGEAID</sequence>
<feature type="domain" description="TRAM" evidence="14">
    <location>
        <begin position="394"/>
        <end position="457"/>
    </location>
</feature>
<dbReference type="InterPro" id="IPR038135">
    <property type="entry name" value="Methylthiotransferase_N_sf"/>
</dbReference>
<keyword evidence="7 13" id="KW-0408">Iron</keyword>
<comment type="function">
    <text evidence="1 13">Catalyzes the methylthiolation of N6-(dimethylallyl)adenosine (i(6)A), leading to the formation of 2-methylthio-N6-(dimethylallyl)adenosine (ms(2)i(6)A) at position 37 in tRNAs that read codons beginning with uridine.</text>
</comment>
<dbReference type="Pfam" id="PF00919">
    <property type="entry name" value="UPF0004"/>
    <property type="match status" value="1"/>
</dbReference>
<dbReference type="InterPro" id="IPR020612">
    <property type="entry name" value="Methylthiotransferase_CS"/>
</dbReference>
<evidence type="ECO:0000256" key="11">
    <source>
        <dbReference type="ARBA" id="ARBA00080698"/>
    </source>
</evidence>
<dbReference type="InterPro" id="IPR058240">
    <property type="entry name" value="rSAM_sf"/>
</dbReference>
<accession>A0A7G1HW47</accession>
<dbReference type="InterPro" id="IPR005839">
    <property type="entry name" value="Methylthiotransferase"/>
</dbReference>
<dbReference type="InterPro" id="IPR023404">
    <property type="entry name" value="rSAM_horseshoe"/>
</dbReference>
<dbReference type="GO" id="GO:0046872">
    <property type="term" value="F:metal ion binding"/>
    <property type="evidence" value="ECO:0007669"/>
    <property type="project" value="UniProtKB-KW"/>
</dbReference>
<dbReference type="GO" id="GO:0005829">
    <property type="term" value="C:cytosol"/>
    <property type="evidence" value="ECO:0007669"/>
    <property type="project" value="TreeGrafter"/>
</dbReference>
<dbReference type="AlphaFoldDB" id="A0A7G1HW47"/>